<evidence type="ECO:0000313" key="1">
    <source>
        <dbReference type="EMBL" id="KAL0963906.1"/>
    </source>
</evidence>
<comment type="caution">
    <text evidence="1">The sequence shown here is derived from an EMBL/GenBank/DDBJ whole genome shotgun (WGS) entry which is preliminary data.</text>
</comment>
<proteinExistence type="predicted"/>
<name>A0ABD0WGW6_UMBPY</name>
<organism evidence="1 2">
    <name type="scientific">Umbra pygmaea</name>
    <name type="common">Eastern mudminnow</name>
    <dbReference type="NCBI Taxonomy" id="75934"/>
    <lineage>
        <taxon>Eukaryota</taxon>
        <taxon>Metazoa</taxon>
        <taxon>Chordata</taxon>
        <taxon>Craniata</taxon>
        <taxon>Vertebrata</taxon>
        <taxon>Euteleostomi</taxon>
        <taxon>Actinopterygii</taxon>
        <taxon>Neopterygii</taxon>
        <taxon>Teleostei</taxon>
        <taxon>Protacanthopterygii</taxon>
        <taxon>Esociformes</taxon>
        <taxon>Umbridae</taxon>
        <taxon>Umbra</taxon>
    </lineage>
</organism>
<dbReference type="Proteomes" id="UP001557470">
    <property type="component" value="Unassembled WGS sequence"/>
</dbReference>
<accession>A0ABD0WGW6</accession>
<protein>
    <submittedName>
        <fullName evidence="1">Uncharacterized protein</fullName>
    </submittedName>
</protein>
<dbReference type="PROSITE" id="PS51257">
    <property type="entry name" value="PROKAR_LIPOPROTEIN"/>
    <property type="match status" value="1"/>
</dbReference>
<dbReference type="AlphaFoldDB" id="A0ABD0WGW6"/>
<reference evidence="1 2" key="1">
    <citation type="submission" date="2024-06" db="EMBL/GenBank/DDBJ databases">
        <authorList>
            <person name="Pan Q."/>
            <person name="Wen M."/>
            <person name="Jouanno E."/>
            <person name="Zahm M."/>
            <person name="Klopp C."/>
            <person name="Cabau C."/>
            <person name="Louis A."/>
            <person name="Berthelot C."/>
            <person name="Parey E."/>
            <person name="Roest Crollius H."/>
            <person name="Montfort J."/>
            <person name="Robinson-Rechavi M."/>
            <person name="Bouchez O."/>
            <person name="Lampietro C."/>
            <person name="Lopez Roques C."/>
            <person name="Donnadieu C."/>
            <person name="Postlethwait J."/>
            <person name="Bobe J."/>
            <person name="Verreycken H."/>
            <person name="Guiguen Y."/>
        </authorList>
    </citation>
    <scope>NUCLEOTIDE SEQUENCE [LARGE SCALE GENOMIC DNA]</scope>
    <source>
        <strain evidence="1">Up_M1</strain>
        <tissue evidence="1">Testis</tissue>
    </source>
</reference>
<keyword evidence="2" id="KW-1185">Reference proteome</keyword>
<sequence length="113" mass="12390">MSHKGSRHIFHTVHICLAQACVRPSEISCIPCTPEGTVHITADPEYLFPLPYLGLIATLPLLGRCWQAVPARLLYCQVSGTTCLLSHPELQCLPICHPNSMCRNPTSQPPCSV</sequence>
<gene>
    <name evidence="1" type="ORF">UPYG_G00315210</name>
</gene>
<dbReference type="EMBL" id="JAGEUA010000010">
    <property type="protein sequence ID" value="KAL0963906.1"/>
    <property type="molecule type" value="Genomic_DNA"/>
</dbReference>
<evidence type="ECO:0000313" key="2">
    <source>
        <dbReference type="Proteomes" id="UP001557470"/>
    </source>
</evidence>